<dbReference type="STRING" id="517418.Ctha_2000"/>
<reference evidence="9 10" key="1">
    <citation type="submission" date="2008-06" db="EMBL/GenBank/DDBJ databases">
        <title>Complete sequence of Chloroherpeton thalassium ATCC 35110.</title>
        <authorList>
            <consortium name="US DOE Joint Genome Institute"/>
            <person name="Lucas S."/>
            <person name="Copeland A."/>
            <person name="Lapidus A."/>
            <person name="Glavina del Rio T."/>
            <person name="Dalin E."/>
            <person name="Tice H."/>
            <person name="Bruce D."/>
            <person name="Goodwin L."/>
            <person name="Pitluck S."/>
            <person name="Schmutz J."/>
            <person name="Larimer F."/>
            <person name="Land M."/>
            <person name="Hauser L."/>
            <person name="Kyrpides N."/>
            <person name="Mikhailova N."/>
            <person name="Liu Z."/>
            <person name="Li T."/>
            <person name="Zhao F."/>
            <person name="Overmann J."/>
            <person name="Bryant D.A."/>
            <person name="Richardson P."/>
        </authorList>
    </citation>
    <scope>NUCLEOTIDE SEQUENCE [LARGE SCALE GENOMIC DNA]</scope>
    <source>
        <strain evidence="10">ATCC 35110 / GB-78</strain>
    </source>
</reference>
<dbReference type="GO" id="GO:0004252">
    <property type="term" value="F:serine-type endopeptidase activity"/>
    <property type="evidence" value="ECO:0007669"/>
    <property type="project" value="UniProtKB-UniRule"/>
</dbReference>
<keyword evidence="4 6" id="KW-0720">Serine protease</keyword>
<organism evidence="9 10">
    <name type="scientific">Chloroherpeton thalassium (strain ATCC 35110 / GB-78)</name>
    <dbReference type="NCBI Taxonomy" id="517418"/>
    <lineage>
        <taxon>Bacteria</taxon>
        <taxon>Pseudomonadati</taxon>
        <taxon>Chlorobiota</taxon>
        <taxon>Chlorobiia</taxon>
        <taxon>Chlorobiales</taxon>
        <taxon>Chloroherpetonaceae</taxon>
        <taxon>Chloroherpeton</taxon>
    </lineage>
</organism>
<dbReference type="InterPro" id="IPR036852">
    <property type="entry name" value="Peptidase_S8/S53_dom_sf"/>
</dbReference>
<evidence type="ECO:0000256" key="2">
    <source>
        <dbReference type="ARBA" id="ARBA00022670"/>
    </source>
</evidence>
<proteinExistence type="inferred from homology"/>
<dbReference type="CDD" id="cd07478">
    <property type="entry name" value="Peptidases_S8_CspA-like"/>
    <property type="match status" value="1"/>
</dbReference>
<dbReference type="MEROPS" id="S08.095"/>
<dbReference type="Pfam" id="PF18962">
    <property type="entry name" value="Por_Secre_tail"/>
    <property type="match status" value="1"/>
</dbReference>
<evidence type="ECO:0000256" key="5">
    <source>
        <dbReference type="PIRSR" id="PIRSR615500-1"/>
    </source>
</evidence>
<dbReference type="InterPro" id="IPR050131">
    <property type="entry name" value="Peptidase_S8_subtilisin-like"/>
</dbReference>
<evidence type="ECO:0000259" key="8">
    <source>
        <dbReference type="Pfam" id="PF18962"/>
    </source>
</evidence>
<evidence type="ECO:0000313" key="9">
    <source>
        <dbReference type="EMBL" id="ACF14454.1"/>
    </source>
</evidence>
<dbReference type="Gene3D" id="2.60.120.1290">
    <property type="match status" value="1"/>
</dbReference>
<dbReference type="OrthoDB" id="9798386at2"/>
<evidence type="ECO:0000256" key="6">
    <source>
        <dbReference type="PROSITE-ProRule" id="PRU01240"/>
    </source>
</evidence>
<evidence type="ECO:0000256" key="1">
    <source>
        <dbReference type="ARBA" id="ARBA00011073"/>
    </source>
</evidence>
<dbReference type="Gene3D" id="2.60.40.4070">
    <property type="match status" value="1"/>
</dbReference>
<dbReference type="Gene3D" id="3.40.50.200">
    <property type="entry name" value="Peptidase S8/S53 domain"/>
    <property type="match status" value="1"/>
</dbReference>
<feature type="active site" description="Charge relay system" evidence="5 6">
    <location>
        <position position="169"/>
    </location>
</feature>
<dbReference type="InterPro" id="IPR000209">
    <property type="entry name" value="Peptidase_S8/S53_dom"/>
</dbReference>
<keyword evidence="3 6" id="KW-0378">Hydrolase</keyword>
<dbReference type="InterPro" id="IPR034045">
    <property type="entry name" value="Pep_S8_CspA-like"/>
</dbReference>
<dbReference type="AlphaFoldDB" id="B3QUV3"/>
<dbReference type="PANTHER" id="PTHR43806">
    <property type="entry name" value="PEPTIDASE S8"/>
    <property type="match status" value="1"/>
</dbReference>
<name>B3QUV3_CHLT3</name>
<dbReference type="InterPro" id="IPR015500">
    <property type="entry name" value="Peptidase_S8_subtilisin-rel"/>
</dbReference>
<dbReference type="HOGENOM" id="CLU_314672_0_0_10"/>
<dbReference type="PRINTS" id="PR00723">
    <property type="entry name" value="SUBTILISIN"/>
</dbReference>
<dbReference type="InterPro" id="IPR023828">
    <property type="entry name" value="Peptidase_S8_Ser-AS"/>
</dbReference>
<dbReference type="NCBIfam" id="TIGR04183">
    <property type="entry name" value="Por_Secre_tail"/>
    <property type="match status" value="1"/>
</dbReference>
<dbReference type="InterPro" id="IPR026444">
    <property type="entry name" value="Secre_tail"/>
</dbReference>
<feature type="active site" description="Charge relay system" evidence="5 6">
    <location>
        <position position="234"/>
    </location>
</feature>
<evidence type="ECO:0000256" key="3">
    <source>
        <dbReference type="ARBA" id="ARBA00022801"/>
    </source>
</evidence>
<accession>B3QUV3</accession>
<dbReference type="GO" id="GO:0006508">
    <property type="term" value="P:proteolysis"/>
    <property type="evidence" value="ECO:0007669"/>
    <property type="project" value="UniProtKB-KW"/>
</dbReference>
<feature type="domain" description="Secretion system C-terminal sorting" evidence="8">
    <location>
        <begin position="845"/>
        <end position="916"/>
    </location>
</feature>
<dbReference type="PANTHER" id="PTHR43806:SF11">
    <property type="entry name" value="CEREVISIN-RELATED"/>
    <property type="match status" value="1"/>
</dbReference>
<dbReference type="PROSITE" id="PS51892">
    <property type="entry name" value="SUBTILASE"/>
    <property type="match status" value="1"/>
</dbReference>
<gene>
    <name evidence="9" type="ordered locus">Ctha_2000</name>
</gene>
<keyword evidence="2 6" id="KW-0645">Protease</keyword>
<dbReference type="EMBL" id="CP001100">
    <property type="protein sequence ID" value="ACF14454.1"/>
    <property type="molecule type" value="Genomic_DNA"/>
</dbReference>
<dbReference type="KEGG" id="cts:Ctha_2000"/>
<dbReference type="eggNOG" id="COG1404">
    <property type="taxonomic scope" value="Bacteria"/>
</dbReference>
<dbReference type="Pfam" id="PF00082">
    <property type="entry name" value="Peptidase_S8"/>
    <property type="match status" value="2"/>
</dbReference>
<dbReference type="SUPFAM" id="SSF52743">
    <property type="entry name" value="Subtilisin-like"/>
    <property type="match status" value="1"/>
</dbReference>
<dbReference type="Proteomes" id="UP000001208">
    <property type="component" value="Chromosome"/>
</dbReference>
<evidence type="ECO:0000259" key="7">
    <source>
        <dbReference type="Pfam" id="PF00082"/>
    </source>
</evidence>
<feature type="domain" description="Peptidase S8/S53" evidence="7">
    <location>
        <begin position="462"/>
        <end position="560"/>
    </location>
</feature>
<keyword evidence="10" id="KW-1185">Reference proteome</keyword>
<feature type="domain" description="Peptidase S8/S53" evidence="7">
    <location>
        <begin position="160"/>
        <end position="339"/>
    </location>
</feature>
<evidence type="ECO:0000313" key="10">
    <source>
        <dbReference type="Proteomes" id="UP000001208"/>
    </source>
</evidence>
<protein>
    <submittedName>
        <fullName evidence="9">Peptidase S8 and S53 subtilisin kexin sedolisin</fullName>
    </submittedName>
</protein>
<comment type="similarity">
    <text evidence="1 6">Belongs to the peptidase S8 family.</text>
</comment>
<dbReference type="PROSITE" id="PS00138">
    <property type="entry name" value="SUBTILASE_SER"/>
    <property type="match status" value="1"/>
</dbReference>
<evidence type="ECO:0000256" key="4">
    <source>
        <dbReference type="ARBA" id="ARBA00022825"/>
    </source>
</evidence>
<feature type="active site" description="Charge relay system" evidence="5 6">
    <location>
        <position position="521"/>
    </location>
</feature>
<sequence length="929" mass="100017">MDKLLRISITAIVVWTFLFSASDIFSQVKKNERASSATARLQFQLQARKAGGAAQTLEAETRLNLTLRSKHGHFSPNEIQKIEMEIAAAGGTINTRLSDLMTISISQNAIAALDNLAEFALAELNPADEPLMNRSRSNDKVSGYWQGTNADSAHALGYTGRNTIVAVVDFGFSALTRNGDFLDADSNTRMLYVWDQNGSSPNPTEPAFTYGREYDSTDIANSAGNLSFGSGYTHGTNCVGIAAGDGSASGQKGMAPDAKIILVALKSGGGSSELVDAFNYITAKAALHNLPVSVNYSAGSNFGAHDGSRDSERAISGYAGPGKLFAVAAGNNRGQNVHVEGDVPNGGQDEVSFNTGSGQFYAHIWYDGSDSLLAYLIAPGGSPIYGPFSLSENVYSEDGGNILVYHNNYEPNGDREIQFLLQNHNGESGWKLRLADVGGDEVHFDGWKLSYGSWASHTTSYKNITTPSTADSAISVAAYSVGSGTIYSGSSVGPTRTNLPKPEITAPTDVSTTAGSFTGTSAAAPHIAGLGAILLQARPALSVSEFMAAITDSARTDGATGNIPPHNNSWGFGKLYTLGALQQVLPKSGDSVSIAGAGNYIWQDAASGYGVMLNFASENLSQVKVEIFPNTEPPNTSSRKAVKRYITIEPIGGMVFDAALRMYYTDAEVSAASLAEAGLQLYRYNEGSGAWQQMGGTVNTEQNYVELSGVTEFSTWALSDPASDIPLPVEFQGLTATKTETGVLLNWKTLSENQNRGFIIERKKEGETYAQISDFSLESGLATKGTSGGTYAFNDDEVEFGTYFYRLWSEDLSGERHELQTVRIEISQEQTENTKSYTYQLLQNYPNPFNPSTVIEFELQARAAVTLRVIDVLGREVKSILQQEKYSAGRHQTNFDAQQLPSGMYFYRLEIQSENGVLKSFTKKMLLLK</sequence>